<reference evidence="8 9" key="1">
    <citation type="submission" date="2020-08" db="EMBL/GenBank/DDBJ databases">
        <title>Plant Genome Project.</title>
        <authorList>
            <person name="Zhang R.-G."/>
        </authorList>
    </citation>
    <scope>NUCLEOTIDE SEQUENCE [LARGE SCALE GENOMIC DNA]</scope>
    <source>
        <tissue evidence="8">Rhizome</tissue>
    </source>
</reference>
<name>A0A8J5HRL7_ZINOF</name>
<evidence type="ECO:0000256" key="6">
    <source>
        <dbReference type="SAM" id="MobiDB-lite"/>
    </source>
</evidence>
<evidence type="ECO:0000256" key="1">
    <source>
        <dbReference type="ARBA" id="ARBA00004123"/>
    </source>
</evidence>
<evidence type="ECO:0000256" key="3">
    <source>
        <dbReference type="ARBA" id="ARBA00023015"/>
    </source>
</evidence>
<dbReference type="SUPFAM" id="SSF47113">
    <property type="entry name" value="Histone-fold"/>
    <property type="match status" value="1"/>
</dbReference>
<gene>
    <name evidence="8" type="ORF">ZIOFF_006016</name>
</gene>
<evidence type="ECO:0000259" key="7">
    <source>
        <dbReference type="Pfam" id="PF03847"/>
    </source>
</evidence>
<evidence type="ECO:0000256" key="2">
    <source>
        <dbReference type="ARBA" id="ARBA00007530"/>
    </source>
</evidence>
<evidence type="ECO:0000313" key="8">
    <source>
        <dbReference type="EMBL" id="KAG6532178.1"/>
    </source>
</evidence>
<feature type="compositionally biased region" description="Low complexity" evidence="6">
    <location>
        <begin position="100"/>
        <end position="129"/>
    </location>
</feature>
<sequence length="443" mass="46954">MEDPPPSAASSEPAPVATASAPSEASHSNPSSSPNPAQPPPSTASSPSIAAPSTSQNPPQPQSQSIPPSQSHQPIQQHLRPPVLRNRPQSSFPHFDHQLPSPATPSISSSTSSAGPAVSASPSAPTSSSQRAGLAIGVPAHSPHIRAQESSAASYPTFGASSSFTQPFSALPRMPEQPPTANAQVRQPIQGIQNIGMIGSLSTSSQIRSLGASGPPQQRFIQPTSRGPAFSVNQNFFCDLLLSDTQLLTNLMRRVHSTYAVPMLGLFAKDSPLLHRPLRPASSKANLPTLVQTNPVQSGAISAAIDTDAAESGNQVLSKRSIRELVNQIDPSEKLDSEVEDILVDIGEDFIESITTFACSLAKHRKSSTLEAKDILLHVERNWNITLPGFGGDEVKCYKKQDLVGEQLSPTVGPWLDYCLPFPNHGWITTGPTPPHGQTMTDH</sequence>
<feature type="compositionally biased region" description="Low complexity" evidence="6">
    <location>
        <begin position="43"/>
        <end position="77"/>
    </location>
</feature>
<keyword evidence="4" id="KW-0804">Transcription</keyword>
<dbReference type="Gene3D" id="1.10.20.10">
    <property type="entry name" value="Histone, subunit A"/>
    <property type="match status" value="1"/>
</dbReference>
<dbReference type="CDD" id="cd07981">
    <property type="entry name" value="HFD_TAF12"/>
    <property type="match status" value="1"/>
</dbReference>
<dbReference type="Pfam" id="PF03847">
    <property type="entry name" value="TFIID_20kDa"/>
    <property type="match status" value="1"/>
</dbReference>
<protein>
    <recommendedName>
        <fullName evidence="7">Transcription initiation factor TFIID subunit 12 domain-containing protein</fullName>
    </recommendedName>
</protein>
<dbReference type="EMBL" id="JACMSC010000002">
    <property type="protein sequence ID" value="KAG6532178.1"/>
    <property type="molecule type" value="Genomic_DNA"/>
</dbReference>
<comment type="subcellular location">
    <subcellularLocation>
        <location evidence="1">Nucleus</location>
    </subcellularLocation>
</comment>
<keyword evidence="5" id="KW-0539">Nucleus</keyword>
<keyword evidence="9" id="KW-1185">Reference proteome</keyword>
<dbReference type="FunFam" id="1.10.20.10:FF:000011">
    <property type="entry name" value="Transcription initiation factor TFIID subunit 12"/>
    <property type="match status" value="1"/>
</dbReference>
<dbReference type="GO" id="GO:0000124">
    <property type="term" value="C:SAGA complex"/>
    <property type="evidence" value="ECO:0007669"/>
    <property type="project" value="InterPro"/>
</dbReference>
<keyword evidence="3" id="KW-0805">Transcription regulation</keyword>
<dbReference type="GO" id="GO:0046982">
    <property type="term" value="F:protein heterodimerization activity"/>
    <property type="evidence" value="ECO:0007669"/>
    <property type="project" value="InterPro"/>
</dbReference>
<evidence type="ECO:0000313" key="9">
    <source>
        <dbReference type="Proteomes" id="UP000734854"/>
    </source>
</evidence>
<dbReference type="InterPro" id="IPR009072">
    <property type="entry name" value="Histone-fold"/>
</dbReference>
<organism evidence="8 9">
    <name type="scientific">Zingiber officinale</name>
    <name type="common">Ginger</name>
    <name type="synonym">Amomum zingiber</name>
    <dbReference type="NCBI Taxonomy" id="94328"/>
    <lineage>
        <taxon>Eukaryota</taxon>
        <taxon>Viridiplantae</taxon>
        <taxon>Streptophyta</taxon>
        <taxon>Embryophyta</taxon>
        <taxon>Tracheophyta</taxon>
        <taxon>Spermatophyta</taxon>
        <taxon>Magnoliopsida</taxon>
        <taxon>Liliopsida</taxon>
        <taxon>Zingiberales</taxon>
        <taxon>Zingiberaceae</taxon>
        <taxon>Zingiber</taxon>
    </lineage>
</organism>
<dbReference type="Proteomes" id="UP000734854">
    <property type="component" value="Unassembled WGS sequence"/>
</dbReference>
<dbReference type="InterPro" id="IPR037794">
    <property type="entry name" value="TAF12"/>
</dbReference>
<dbReference type="InterPro" id="IPR003228">
    <property type="entry name" value="TFIID_TAF12_dom"/>
</dbReference>
<dbReference type="GO" id="GO:0017025">
    <property type="term" value="F:TBP-class protein binding"/>
    <property type="evidence" value="ECO:0007669"/>
    <property type="project" value="TreeGrafter"/>
</dbReference>
<dbReference type="GO" id="GO:0003677">
    <property type="term" value="F:DNA binding"/>
    <property type="evidence" value="ECO:0007669"/>
    <property type="project" value="TreeGrafter"/>
</dbReference>
<accession>A0A8J5HRL7</accession>
<comment type="similarity">
    <text evidence="2">Belongs to the TAF12 family.</text>
</comment>
<proteinExistence type="inferred from homology"/>
<evidence type="ECO:0000256" key="5">
    <source>
        <dbReference type="ARBA" id="ARBA00023242"/>
    </source>
</evidence>
<comment type="caution">
    <text evidence="8">The sequence shown here is derived from an EMBL/GenBank/DDBJ whole genome shotgun (WGS) entry which is preliminary data.</text>
</comment>
<dbReference type="AlphaFoldDB" id="A0A8J5HRL7"/>
<feature type="domain" description="Transcription initiation factor TFIID subunit 12" evidence="7">
    <location>
        <begin position="318"/>
        <end position="385"/>
    </location>
</feature>
<dbReference type="GO" id="GO:0051123">
    <property type="term" value="P:RNA polymerase II preinitiation complex assembly"/>
    <property type="evidence" value="ECO:0007669"/>
    <property type="project" value="TreeGrafter"/>
</dbReference>
<dbReference type="PANTHER" id="PTHR12264:SF21">
    <property type="entry name" value="TRANSCRIPTION INITIATION FACTOR TFIID SUBUNIT 12"/>
    <property type="match status" value="1"/>
</dbReference>
<feature type="region of interest" description="Disordered" evidence="6">
    <location>
        <begin position="1"/>
        <end position="131"/>
    </location>
</feature>
<evidence type="ECO:0000256" key="4">
    <source>
        <dbReference type="ARBA" id="ARBA00023163"/>
    </source>
</evidence>
<dbReference type="GO" id="GO:0005669">
    <property type="term" value="C:transcription factor TFIID complex"/>
    <property type="evidence" value="ECO:0007669"/>
    <property type="project" value="InterPro"/>
</dbReference>
<feature type="compositionally biased region" description="Low complexity" evidence="6">
    <location>
        <begin position="8"/>
        <end position="35"/>
    </location>
</feature>
<dbReference type="PANTHER" id="PTHR12264">
    <property type="entry name" value="TRANSCRIPTION INITIATION FACTOR TFIID SUBUNIT 12"/>
    <property type="match status" value="1"/>
</dbReference>